<dbReference type="Proteomes" id="UP000277580">
    <property type="component" value="Unassembled WGS sequence"/>
</dbReference>
<name>A0A3N4KV28_9PEZI</name>
<accession>A0A3N4KV28</accession>
<dbReference type="OrthoDB" id="2440340at2759"/>
<proteinExistence type="predicted"/>
<evidence type="ECO:0000313" key="2">
    <source>
        <dbReference type="Proteomes" id="UP000277580"/>
    </source>
</evidence>
<keyword evidence="2" id="KW-1185">Reference proteome</keyword>
<organism evidence="1 2">
    <name type="scientific">Morchella conica CCBAS932</name>
    <dbReference type="NCBI Taxonomy" id="1392247"/>
    <lineage>
        <taxon>Eukaryota</taxon>
        <taxon>Fungi</taxon>
        <taxon>Dikarya</taxon>
        <taxon>Ascomycota</taxon>
        <taxon>Pezizomycotina</taxon>
        <taxon>Pezizomycetes</taxon>
        <taxon>Pezizales</taxon>
        <taxon>Morchellaceae</taxon>
        <taxon>Morchella</taxon>
    </lineage>
</organism>
<dbReference type="AlphaFoldDB" id="A0A3N4KV28"/>
<sequence>MPIRFHRSTDGLRGLSVVQGIFPIMLSRACRPVGMLNLMLVMHVILGCGQTRHLQEKGSVPLQMVETTHRQRGGLPPPHGGQLPPHAFKHTWASLKDRAKWPLRDTSGANNPSLGGVRYVEDVLYHHFKDCEWELAVHSWVIDTSDEQVMGLFSDNERRMICEEIPPLPETDGWFLDAIVRYAQQRRPI</sequence>
<dbReference type="InParanoid" id="A0A3N4KV28"/>
<evidence type="ECO:0000313" key="1">
    <source>
        <dbReference type="EMBL" id="RPB14380.1"/>
    </source>
</evidence>
<gene>
    <name evidence="1" type="ORF">P167DRAFT_68349</name>
</gene>
<dbReference type="EMBL" id="ML119118">
    <property type="protein sequence ID" value="RPB14380.1"/>
    <property type="molecule type" value="Genomic_DNA"/>
</dbReference>
<reference evidence="1 2" key="1">
    <citation type="journal article" date="2018" name="Nat. Ecol. Evol.">
        <title>Pezizomycetes genomes reveal the molecular basis of ectomycorrhizal truffle lifestyle.</title>
        <authorList>
            <person name="Murat C."/>
            <person name="Payen T."/>
            <person name="Noel B."/>
            <person name="Kuo A."/>
            <person name="Morin E."/>
            <person name="Chen J."/>
            <person name="Kohler A."/>
            <person name="Krizsan K."/>
            <person name="Balestrini R."/>
            <person name="Da Silva C."/>
            <person name="Montanini B."/>
            <person name="Hainaut M."/>
            <person name="Levati E."/>
            <person name="Barry K.W."/>
            <person name="Belfiori B."/>
            <person name="Cichocki N."/>
            <person name="Clum A."/>
            <person name="Dockter R.B."/>
            <person name="Fauchery L."/>
            <person name="Guy J."/>
            <person name="Iotti M."/>
            <person name="Le Tacon F."/>
            <person name="Lindquist E.A."/>
            <person name="Lipzen A."/>
            <person name="Malagnac F."/>
            <person name="Mello A."/>
            <person name="Molinier V."/>
            <person name="Miyauchi S."/>
            <person name="Poulain J."/>
            <person name="Riccioni C."/>
            <person name="Rubini A."/>
            <person name="Sitrit Y."/>
            <person name="Splivallo R."/>
            <person name="Traeger S."/>
            <person name="Wang M."/>
            <person name="Zifcakova L."/>
            <person name="Wipf D."/>
            <person name="Zambonelli A."/>
            <person name="Paolocci F."/>
            <person name="Nowrousian M."/>
            <person name="Ottonello S."/>
            <person name="Baldrian P."/>
            <person name="Spatafora J.W."/>
            <person name="Henrissat B."/>
            <person name="Nagy L.G."/>
            <person name="Aury J.M."/>
            <person name="Wincker P."/>
            <person name="Grigoriev I.V."/>
            <person name="Bonfante P."/>
            <person name="Martin F.M."/>
        </authorList>
    </citation>
    <scope>NUCLEOTIDE SEQUENCE [LARGE SCALE GENOMIC DNA]</scope>
    <source>
        <strain evidence="1 2">CCBAS932</strain>
    </source>
</reference>
<protein>
    <submittedName>
        <fullName evidence="1">Uncharacterized protein</fullName>
    </submittedName>
</protein>